<name>Q941T2_ORYSJ</name>
<dbReference type="AlphaFoldDB" id="Q941T2"/>
<dbReference type="Proteomes" id="UP000817658">
    <property type="component" value="Chromosome 1"/>
</dbReference>
<organism evidence="2">
    <name type="scientific">Oryza sativa subsp. japonica</name>
    <name type="common">Rice</name>
    <dbReference type="NCBI Taxonomy" id="39947"/>
    <lineage>
        <taxon>Eukaryota</taxon>
        <taxon>Viridiplantae</taxon>
        <taxon>Streptophyta</taxon>
        <taxon>Embryophyta</taxon>
        <taxon>Tracheophyta</taxon>
        <taxon>Spermatophyta</taxon>
        <taxon>Magnoliopsida</taxon>
        <taxon>Liliopsida</taxon>
        <taxon>Poales</taxon>
        <taxon>Poaceae</taxon>
        <taxon>BOP clade</taxon>
        <taxon>Oryzoideae</taxon>
        <taxon>Oryzeae</taxon>
        <taxon>Oryzinae</taxon>
        <taxon>Oryza</taxon>
        <taxon>Oryza sativa</taxon>
    </lineage>
</organism>
<protein>
    <submittedName>
        <fullName evidence="2">Uncharacterized protein</fullName>
    </submittedName>
</protein>
<evidence type="ECO:0000256" key="1">
    <source>
        <dbReference type="SAM" id="MobiDB-lite"/>
    </source>
</evidence>
<evidence type="ECO:0000313" key="2">
    <source>
        <dbReference type="EMBL" id="BAB64279.1"/>
    </source>
</evidence>
<feature type="region of interest" description="Disordered" evidence="1">
    <location>
        <begin position="66"/>
        <end position="87"/>
    </location>
</feature>
<proteinExistence type="predicted"/>
<accession>Q941T2</accession>
<gene>
    <name evidence="2" type="primary">P0005H10.22</name>
</gene>
<sequence>MRAHACTDCLSGRGAQIVQRSMHMHGWEEVADFNYCCNPDIYGWSMLSAGSQRKELHSLLDGGRTTAGGKWQAVEAPPPRPPAETTERMERGHRQAAFLIGGWKGDTTSGGCGFRQRVAEVSLVVYLGGGDSSSLIGAMGTAAKNSCIDVVILLIMALALSAQLAPVRPDRNHSTGCCFLLLPDA</sequence>
<reference evidence="2" key="1">
    <citation type="journal article" date="2002" name="Nature">
        <title>The genome sequence and structure of rice chromosome 1.</title>
        <authorList>
            <person name="Sasaki T."/>
            <person name="Matsumoto T."/>
            <person name="Yamamoto K."/>
            <person name="Sakata K."/>
            <person name="Baba T."/>
            <person name="Katayose Y."/>
            <person name="Wu J."/>
            <person name="Niimura Y."/>
            <person name="Cheng Z."/>
            <person name="Nagamura Y."/>
            <person name="Antonio B.A."/>
            <person name="Kanamori H."/>
            <person name="Hosokawa S."/>
            <person name="Masukawa M."/>
            <person name="Arikawa K."/>
            <person name="Chiden Y."/>
            <person name="Hayashi M."/>
            <person name="Okamoto M."/>
            <person name="Ando T."/>
            <person name="Aoki H."/>
            <person name="Arita K."/>
            <person name="Hamada M."/>
            <person name="Harada C."/>
            <person name="Hijishita S."/>
            <person name="Honda M."/>
            <person name="Ichikawa Y."/>
            <person name="Idonuma A."/>
            <person name="Iijima M."/>
            <person name="Ikeda M."/>
            <person name="Ikeno M."/>
            <person name="Itoh S."/>
            <person name="Itoh T."/>
            <person name="Itoh Y."/>
            <person name="Itoh Y."/>
            <person name="Iwabuchi A."/>
            <person name="Kamiya K."/>
            <person name="Karasawa W."/>
            <person name="Katagiri S."/>
            <person name="Kikuta A."/>
            <person name="Kobayashi N."/>
            <person name="Kono I."/>
            <person name="Machita K."/>
            <person name="Maehara T."/>
            <person name="Mizuno H."/>
            <person name="Mizubayashi T."/>
            <person name="Mukai Y."/>
            <person name="Nagasaki H."/>
            <person name="Nakashima M."/>
            <person name="Nakama Y."/>
            <person name="Nakamichi Y."/>
            <person name="Nakamura M."/>
            <person name="Namiki N."/>
            <person name="Negishi M."/>
            <person name="Ohta I."/>
            <person name="Ono N."/>
            <person name="Saji S."/>
            <person name="Sakai K."/>
            <person name="Shibata M."/>
            <person name="Shimokawa T."/>
            <person name="Shomura A."/>
            <person name="Song J."/>
            <person name="Takazaki Y."/>
            <person name="Terasawa K."/>
            <person name="Tsuji K."/>
            <person name="Waki K."/>
            <person name="Yamagata H."/>
            <person name="Yamane H."/>
            <person name="Yoshiki S."/>
            <person name="Yoshihara R."/>
            <person name="Yukawa K."/>
            <person name="Zhong H."/>
            <person name="Iwama H."/>
            <person name="Endo T."/>
            <person name="Ito H."/>
            <person name="Hahn J.H."/>
            <person name="Kim H.I."/>
            <person name="Eun M.Y."/>
            <person name="Yano M."/>
            <person name="Jiang J."/>
            <person name="Gojobori T."/>
        </authorList>
    </citation>
    <scope>NUCLEOTIDE SEQUENCE [LARGE SCALE GENOMIC DNA]</scope>
</reference>
<dbReference type="EMBL" id="AP004127">
    <property type="protein sequence ID" value="BAB64279.1"/>
    <property type="molecule type" value="Genomic_DNA"/>
</dbReference>